<name>A0A812YNT6_SYMPI</name>
<dbReference type="EMBL" id="CAJNIZ010047960">
    <property type="protein sequence ID" value="CAE7779175.1"/>
    <property type="molecule type" value="Genomic_DNA"/>
</dbReference>
<comment type="caution">
    <text evidence="2">The sequence shown here is derived from an EMBL/GenBank/DDBJ whole genome shotgun (WGS) entry which is preliminary data.</text>
</comment>
<dbReference type="Proteomes" id="UP000649617">
    <property type="component" value="Unassembled WGS sequence"/>
</dbReference>
<evidence type="ECO:0000313" key="3">
    <source>
        <dbReference type="Proteomes" id="UP000649617"/>
    </source>
</evidence>
<proteinExistence type="predicted"/>
<keyword evidence="1" id="KW-0472">Membrane</keyword>
<reference evidence="2" key="1">
    <citation type="submission" date="2021-02" db="EMBL/GenBank/DDBJ databases">
        <authorList>
            <person name="Dougan E. K."/>
            <person name="Rhodes N."/>
            <person name="Thang M."/>
            <person name="Chan C."/>
        </authorList>
    </citation>
    <scope>NUCLEOTIDE SEQUENCE</scope>
</reference>
<keyword evidence="1" id="KW-0812">Transmembrane</keyword>
<feature type="transmembrane region" description="Helical" evidence="1">
    <location>
        <begin position="72"/>
        <end position="90"/>
    </location>
</feature>
<sequence>MVAIYRNGMQVHLASIATNKMATELTQFLDTNLPAPDAAGSEDVQDRFHLKPRDRALPKPWLLGMLQACTQSWYDVLLTIVVLLVSLWFLCATPSDDSAGAASSRIAGRSSFAFSSCDLPAVVEI</sequence>
<gene>
    <name evidence="2" type="ORF">SPIL2461_LOCUS23120</name>
</gene>
<accession>A0A812YNT6</accession>
<keyword evidence="1" id="KW-1133">Transmembrane helix</keyword>
<keyword evidence="3" id="KW-1185">Reference proteome</keyword>
<organism evidence="2 3">
    <name type="scientific">Symbiodinium pilosum</name>
    <name type="common">Dinoflagellate</name>
    <dbReference type="NCBI Taxonomy" id="2952"/>
    <lineage>
        <taxon>Eukaryota</taxon>
        <taxon>Sar</taxon>
        <taxon>Alveolata</taxon>
        <taxon>Dinophyceae</taxon>
        <taxon>Suessiales</taxon>
        <taxon>Symbiodiniaceae</taxon>
        <taxon>Symbiodinium</taxon>
    </lineage>
</organism>
<protein>
    <submittedName>
        <fullName evidence="2">Uncharacterized protein</fullName>
    </submittedName>
</protein>
<evidence type="ECO:0000313" key="2">
    <source>
        <dbReference type="EMBL" id="CAE7779175.1"/>
    </source>
</evidence>
<dbReference type="AlphaFoldDB" id="A0A812YNT6"/>
<evidence type="ECO:0000256" key="1">
    <source>
        <dbReference type="SAM" id="Phobius"/>
    </source>
</evidence>